<comment type="caution">
    <text evidence="1">The sequence shown here is derived from an EMBL/GenBank/DDBJ whole genome shotgun (WGS) entry which is preliminary data.</text>
</comment>
<protein>
    <submittedName>
        <fullName evidence="1">Uncharacterized protein</fullName>
    </submittedName>
</protein>
<dbReference type="PANTHER" id="PTHR12265:SF11">
    <property type="entry name" value="ALPHA_BETA-HYDROLASES SUPERFAMILY PROTEIN"/>
    <property type="match status" value="1"/>
</dbReference>
<sequence>MTMEASVRLFSTSTPLNRHLFTKTTTAAAAAITTHFLRIPLKNDVVCRPTSSHSLSHNTRIHSSISPPISPNPIKFLLSLSNSQPNSYSQIAANHFGPIRTEPSDTGFTWNPAPTGAIDGANVAGFGDQKESVTVVLLGWLGAKTKHLKRYVEWYNSKGINAITFVVDVREFLWFDLGRRVEKRISELGDMIASWVSEKEEDGRERCLLFHTFSNTGWFAYGDILDCFQSRQDLMGKIKGCVVDSGGGGVYDPKVWAAGFGAALLKKRNSSTNPAVEAINGLEGEVNVSKTQEKQMFETMLLSSLEKIFAFILNLPDANQRLTKIVSILTKKQPSCPQLYLYSTGDKVVPYQSIELFIEEQRKMGSMNQNLPQASGFKADLFLERFLNDERYGLLNSRAGRKGFPKENLKRLGSANSTRFCSEGSHVQARGLLNPRLGH</sequence>
<dbReference type="AlphaFoldDB" id="A0AAD5II42"/>
<organism evidence="1 2">
    <name type="scientific">Acer negundo</name>
    <name type="common">Box elder</name>
    <dbReference type="NCBI Taxonomy" id="4023"/>
    <lineage>
        <taxon>Eukaryota</taxon>
        <taxon>Viridiplantae</taxon>
        <taxon>Streptophyta</taxon>
        <taxon>Embryophyta</taxon>
        <taxon>Tracheophyta</taxon>
        <taxon>Spermatophyta</taxon>
        <taxon>Magnoliopsida</taxon>
        <taxon>eudicotyledons</taxon>
        <taxon>Gunneridae</taxon>
        <taxon>Pentapetalae</taxon>
        <taxon>rosids</taxon>
        <taxon>malvids</taxon>
        <taxon>Sapindales</taxon>
        <taxon>Sapindaceae</taxon>
        <taxon>Hippocastanoideae</taxon>
        <taxon>Acereae</taxon>
        <taxon>Acer</taxon>
    </lineage>
</organism>
<reference evidence="1" key="2">
    <citation type="submission" date="2023-02" db="EMBL/GenBank/DDBJ databases">
        <authorList>
            <person name="Swenson N.G."/>
            <person name="Wegrzyn J.L."/>
            <person name="Mcevoy S.L."/>
        </authorList>
    </citation>
    <scope>NUCLEOTIDE SEQUENCE</scope>
    <source>
        <strain evidence="1">91603</strain>
        <tissue evidence="1">Leaf</tissue>
    </source>
</reference>
<dbReference type="InterPro" id="IPR008547">
    <property type="entry name" value="DUF829_TMEM53"/>
</dbReference>
<dbReference type="Proteomes" id="UP001064489">
    <property type="component" value="Chromosome 10"/>
</dbReference>
<gene>
    <name evidence="1" type="ORF">LWI28_001647</name>
</gene>
<keyword evidence="2" id="KW-1185">Reference proteome</keyword>
<dbReference type="EMBL" id="JAJSOW010000105">
    <property type="protein sequence ID" value="KAI9164769.1"/>
    <property type="molecule type" value="Genomic_DNA"/>
</dbReference>
<evidence type="ECO:0000313" key="2">
    <source>
        <dbReference type="Proteomes" id="UP001064489"/>
    </source>
</evidence>
<dbReference type="PANTHER" id="PTHR12265">
    <property type="entry name" value="TRANSMEMBRANE PROTEIN 53"/>
    <property type="match status" value="1"/>
</dbReference>
<dbReference type="Pfam" id="PF05705">
    <property type="entry name" value="DUF829"/>
    <property type="match status" value="1"/>
</dbReference>
<proteinExistence type="predicted"/>
<name>A0AAD5II42_ACENE</name>
<evidence type="ECO:0000313" key="1">
    <source>
        <dbReference type="EMBL" id="KAI9164769.1"/>
    </source>
</evidence>
<accession>A0AAD5II42</accession>
<reference evidence="1" key="1">
    <citation type="journal article" date="2022" name="Plant J.">
        <title>Strategies of tolerance reflected in two North American maple genomes.</title>
        <authorList>
            <person name="McEvoy S.L."/>
            <person name="Sezen U.U."/>
            <person name="Trouern-Trend A."/>
            <person name="McMahon S.M."/>
            <person name="Schaberg P.G."/>
            <person name="Yang J."/>
            <person name="Wegrzyn J.L."/>
            <person name="Swenson N.G."/>
        </authorList>
    </citation>
    <scope>NUCLEOTIDE SEQUENCE</scope>
    <source>
        <strain evidence="1">91603</strain>
    </source>
</reference>